<feature type="non-terminal residue" evidence="7">
    <location>
        <position position="1"/>
    </location>
</feature>
<dbReference type="GO" id="GO:0000785">
    <property type="term" value="C:chromatin"/>
    <property type="evidence" value="ECO:0007669"/>
    <property type="project" value="TreeGrafter"/>
</dbReference>
<protein>
    <recommendedName>
        <fullName evidence="6">C2H2-type domain-containing protein</fullName>
    </recommendedName>
</protein>
<evidence type="ECO:0000256" key="3">
    <source>
        <dbReference type="ARBA" id="ARBA00022771"/>
    </source>
</evidence>
<name>A0A5C3P1P2_9APHY</name>
<dbReference type="GO" id="GO:0008270">
    <property type="term" value="F:zinc ion binding"/>
    <property type="evidence" value="ECO:0007669"/>
    <property type="project" value="UniProtKB-KW"/>
</dbReference>
<dbReference type="Pfam" id="PF00096">
    <property type="entry name" value="zf-C2H2"/>
    <property type="match status" value="2"/>
</dbReference>
<dbReference type="Proteomes" id="UP000308197">
    <property type="component" value="Unassembled WGS sequence"/>
</dbReference>
<organism evidence="7 8">
    <name type="scientific">Polyporus arcularius HHB13444</name>
    <dbReference type="NCBI Taxonomy" id="1314778"/>
    <lineage>
        <taxon>Eukaryota</taxon>
        <taxon>Fungi</taxon>
        <taxon>Dikarya</taxon>
        <taxon>Basidiomycota</taxon>
        <taxon>Agaricomycotina</taxon>
        <taxon>Agaricomycetes</taxon>
        <taxon>Polyporales</taxon>
        <taxon>Polyporaceae</taxon>
        <taxon>Polyporus</taxon>
    </lineage>
</organism>
<evidence type="ECO:0000313" key="7">
    <source>
        <dbReference type="EMBL" id="TFK83554.1"/>
    </source>
</evidence>
<dbReference type="GO" id="GO:0005667">
    <property type="term" value="C:transcription regulator complex"/>
    <property type="evidence" value="ECO:0007669"/>
    <property type="project" value="TreeGrafter"/>
</dbReference>
<evidence type="ECO:0000313" key="8">
    <source>
        <dbReference type="Proteomes" id="UP000308197"/>
    </source>
</evidence>
<dbReference type="GO" id="GO:0031519">
    <property type="term" value="C:PcG protein complex"/>
    <property type="evidence" value="ECO:0007669"/>
    <property type="project" value="TreeGrafter"/>
</dbReference>
<evidence type="ECO:0000256" key="5">
    <source>
        <dbReference type="PROSITE-ProRule" id="PRU00042"/>
    </source>
</evidence>
<keyword evidence="3 5" id="KW-0863">Zinc-finger</keyword>
<evidence type="ECO:0000256" key="1">
    <source>
        <dbReference type="ARBA" id="ARBA00022723"/>
    </source>
</evidence>
<dbReference type="GO" id="GO:0000978">
    <property type="term" value="F:RNA polymerase II cis-regulatory region sequence-specific DNA binding"/>
    <property type="evidence" value="ECO:0007669"/>
    <property type="project" value="TreeGrafter"/>
</dbReference>
<dbReference type="SUPFAM" id="SSF57667">
    <property type="entry name" value="beta-beta-alpha zinc fingers"/>
    <property type="match status" value="1"/>
</dbReference>
<dbReference type="Gene3D" id="3.30.160.60">
    <property type="entry name" value="Classic Zinc Finger"/>
    <property type="match status" value="2"/>
</dbReference>
<dbReference type="SMART" id="SM00355">
    <property type="entry name" value="ZnF_C2H2"/>
    <property type="match status" value="2"/>
</dbReference>
<dbReference type="InParanoid" id="A0A5C3P1P2"/>
<keyword evidence="2" id="KW-0677">Repeat</keyword>
<dbReference type="PANTHER" id="PTHR14003">
    <property type="entry name" value="TRANSCRIPTIONAL REPRESSOR PROTEIN YY"/>
    <property type="match status" value="1"/>
</dbReference>
<feature type="domain" description="C2H2-type" evidence="6">
    <location>
        <begin position="31"/>
        <end position="61"/>
    </location>
</feature>
<gene>
    <name evidence="7" type="ORF">K466DRAFT_458801</name>
</gene>
<dbReference type="AlphaFoldDB" id="A0A5C3P1P2"/>
<dbReference type="InterPro" id="IPR013087">
    <property type="entry name" value="Znf_C2H2_type"/>
</dbReference>
<dbReference type="EMBL" id="ML211384">
    <property type="protein sequence ID" value="TFK83554.1"/>
    <property type="molecule type" value="Genomic_DNA"/>
</dbReference>
<reference evidence="7 8" key="1">
    <citation type="journal article" date="2019" name="Nat. Ecol. Evol.">
        <title>Megaphylogeny resolves global patterns of mushroom evolution.</title>
        <authorList>
            <person name="Varga T."/>
            <person name="Krizsan K."/>
            <person name="Foldi C."/>
            <person name="Dima B."/>
            <person name="Sanchez-Garcia M."/>
            <person name="Sanchez-Ramirez S."/>
            <person name="Szollosi G.J."/>
            <person name="Szarkandi J.G."/>
            <person name="Papp V."/>
            <person name="Albert L."/>
            <person name="Andreopoulos W."/>
            <person name="Angelini C."/>
            <person name="Antonin V."/>
            <person name="Barry K.W."/>
            <person name="Bougher N.L."/>
            <person name="Buchanan P."/>
            <person name="Buyck B."/>
            <person name="Bense V."/>
            <person name="Catcheside P."/>
            <person name="Chovatia M."/>
            <person name="Cooper J."/>
            <person name="Damon W."/>
            <person name="Desjardin D."/>
            <person name="Finy P."/>
            <person name="Geml J."/>
            <person name="Haridas S."/>
            <person name="Hughes K."/>
            <person name="Justo A."/>
            <person name="Karasinski D."/>
            <person name="Kautmanova I."/>
            <person name="Kiss B."/>
            <person name="Kocsube S."/>
            <person name="Kotiranta H."/>
            <person name="LaButti K.M."/>
            <person name="Lechner B.E."/>
            <person name="Liimatainen K."/>
            <person name="Lipzen A."/>
            <person name="Lukacs Z."/>
            <person name="Mihaltcheva S."/>
            <person name="Morgado L.N."/>
            <person name="Niskanen T."/>
            <person name="Noordeloos M.E."/>
            <person name="Ohm R.A."/>
            <person name="Ortiz-Santana B."/>
            <person name="Ovrebo C."/>
            <person name="Racz N."/>
            <person name="Riley R."/>
            <person name="Savchenko A."/>
            <person name="Shiryaev A."/>
            <person name="Soop K."/>
            <person name="Spirin V."/>
            <person name="Szebenyi C."/>
            <person name="Tomsovsky M."/>
            <person name="Tulloss R.E."/>
            <person name="Uehling J."/>
            <person name="Grigoriev I.V."/>
            <person name="Vagvolgyi C."/>
            <person name="Papp T."/>
            <person name="Martin F.M."/>
            <person name="Miettinen O."/>
            <person name="Hibbett D.S."/>
            <person name="Nagy L.G."/>
        </authorList>
    </citation>
    <scope>NUCLEOTIDE SEQUENCE [LARGE SCALE GENOMIC DNA]</scope>
    <source>
        <strain evidence="7 8">HHB13444</strain>
    </source>
</reference>
<dbReference type="InterPro" id="IPR036236">
    <property type="entry name" value="Znf_C2H2_sf"/>
</dbReference>
<dbReference type="PROSITE" id="PS50157">
    <property type="entry name" value="ZINC_FINGER_C2H2_2"/>
    <property type="match status" value="2"/>
</dbReference>
<keyword evidence="1" id="KW-0479">Metal-binding</keyword>
<keyword evidence="4" id="KW-0862">Zinc</keyword>
<proteinExistence type="predicted"/>
<dbReference type="PROSITE" id="PS00028">
    <property type="entry name" value="ZINC_FINGER_C2H2_1"/>
    <property type="match status" value="1"/>
</dbReference>
<feature type="non-terminal residue" evidence="7">
    <location>
        <position position="84"/>
    </location>
</feature>
<evidence type="ECO:0000256" key="4">
    <source>
        <dbReference type="ARBA" id="ARBA00022833"/>
    </source>
</evidence>
<sequence length="84" mass="9864">PNPVPNLIKTCRGRTVPSVNDDSLSRERRRYVCAVKCCGKCFARRENLRRHILCIHTHEKPHKCPVLGCERDFSRRDNLTQHLR</sequence>
<dbReference type="PANTHER" id="PTHR14003:SF19">
    <property type="entry name" value="YY2 TRANSCRIPTION FACTOR"/>
    <property type="match status" value="1"/>
</dbReference>
<evidence type="ECO:0000256" key="2">
    <source>
        <dbReference type="ARBA" id="ARBA00022737"/>
    </source>
</evidence>
<keyword evidence="8" id="KW-1185">Reference proteome</keyword>
<dbReference type="GO" id="GO:0000981">
    <property type="term" value="F:DNA-binding transcription factor activity, RNA polymerase II-specific"/>
    <property type="evidence" value="ECO:0007669"/>
    <property type="project" value="TreeGrafter"/>
</dbReference>
<dbReference type="STRING" id="1314778.A0A5C3P1P2"/>
<accession>A0A5C3P1P2</accession>
<evidence type="ECO:0000259" key="6">
    <source>
        <dbReference type="PROSITE" id="PS50157"/>
    </source>
</evidence>
<feature type="domain" description="C2H2-type" evidence="6">
    <location>
        <begin position="62"/>
        <end position="84"/>
    </location>
</feature>